<feature type="compositionally biased region" description="Acidic residues" evidence="5">
    <location>
        <begin position="342"/>
        <end position="367"/>
    </location>
</feature>
<gene>
    <name evidence="7" type="ORF">ASTO00021_LOCUS10297</name>
</gene>
<dbReference type="EMBL" id="HBIN01013623">
    <property type="protein sequence ID" value="CAE0440149.1"/>
    <property type="molecule type" value="Transcribed_RNA"/>
</dbReference>
<dbReference type="SMART" id="SM00249">
    <property type="entry name" value="PHD"/>
    <property type="match status" value="1"/>
</dbReference>
<feature type="region of interest" description="Disordered" evidence="5">
    <location>
        <begin position="339"/>
        <end position="367"/>
    </location>
</feature>
<dbReference type="AlphaFoldDB" id="A0A7S3PI96"/>
<evidence type="ECO:0000256" key="1">
    <source>
        <dbReference type="ARBA" id="ARBA00022723"/>
    </source>
</evidence>
<feature type="region of interest" description="Disordered" evidence="5">
    <location>
        <begin position="384"/>
        <end position="430"/>
    </location>
</feature>
<proteinExistence type="predicted"/>
<dbReference type="PANTHER" id="PTHR24102">
    <property type="entry name" value="PHD FINGER PROTEIN"/>
    <property type="match status" value="1"/>
</dbReference>
<evidence type="ECO:0000256" key="5">
    <source>
        <dbReference type="SAM" id="MobiDB-lite"/>
    </source>
</evidence>
<dbReference type="InterPro" id="IPR013083">
    <property type="entry name" value="Znf_RING/FYVE/PHD"/>
</dbReference>
<evidence type="ECO:0000256" key="3">
    <source>
        <dbReference type="ARBA" id="ARBA00022833"/>
    </source>
</evidence>
<feature type="region of interest" description="Disordered" evidence="5">
    <location>
        <begin position="42"/>
        <end position="64"/>
    </location>
</feature>
<dbReference type="Gene3D" id="3.30.40.10">
    <property type="entry name" value="Zinc/RING finger domain, C3HC4 (zinc finger)"/>
    <property type="match status" value="1"/>
</dbReference>
<keyword evidence="1" id="KW-0479">Metal-binding</keyword>
<reference evidence="7" key="1">
    <citation type="submission" date="2021-01" db="EMBL/GenBank/DDBJ databases">
        <authorList>
            <person name="Corre E."/>
            <person name="Pelletier E."/>
            <person name="Niang G."/>
            <person name="Scheremetjew M."/>
            <person name="Finn R."/>
            <person name="Kale V."/>
            <person name="Holt S."/>
            <person name="Cochrane G."/>
            <person name="Meng A."/>
            <person name="Brown T."/>
            <person name="Cohen L."/>
        </authorList>
    </citation>
    <scope>NUCLEOTIDE SEQUENCE</scope>
    <source>
        <strain evidence="7">GSBS06</strain>
    </source>
</reference>
<organism evidence="7">
    <name type="scientific">Aplanochytrium stocchinoi</name>
    <dbReference type="NCBI Taxonomy" id="215587"/>
    <lineage>
        <taxon>Eukaryota</taxon>
        <taxon>Sar</taxon>
        <taxon>Stramenopiles</taxon>
        <taxon>Bigyra</taxon>
        <taxon>Labyrinthulomycetes</taxon>
        <taxon>Thraustochytrida</taxon>
        <taxon>Thraustochytriidae</taxon>
        <taxon>Aplanochytrium</taxon>
    </lineage>
</organism>
<evidence type="ECO:0000313" key="7">
    <source>
        <dbReference type="EMBL" id="CAE0440149.1"/>
    </source>
</evidence>
<dbReference type="InterPro" id="IPR019786">
    <property type="entry name" value="Zinc_finger_PHD-type_CS"/>
</dbReference>
<dbReference type="InterPro" id="IPR001965">
    <property type="entry name" value="Znf_PHD"/>
</dbReference>
<accession>A0A7S3PI96</accession>
<sequence>MASKSSSTEEKTAVLLFLPKPGKLPPGTDWKFPCLIKRKDETDDDAEGEFESGDLRGAPPLKSQRFEKNPKFSLNDFFVVSPEESHRDQDIYFSRDQDHCLVRAVQAYGAGHWDHIRRGNPTLANISKPLLIKRWEMLNLDLDEDEELAMKTDADGNSVIGISNLGELMEMETGSVASENEDHCHICGLLGELLCCDSCPKVYHLKCLGLDAMPETEIWNCPECLDKAKDIVDDTELKDDDWQQYTETFGMIGSALQLAASGKGAVVAAGEDGTITQALIGVVQAPDSNFDRITAEIENKKGFQSQSLMEAENKLLADFAEKENLTVQEAEAKGEYDIAAAQEDDVDMEDDEEEDEEEYDDDDMIDLIDDDDVEDVVDDDTYAGVGSSAEQSLVNLLQPKRKPTIGTSRDEASASSAAVNILQPRRKKPA</sequence>
<evidence type="ECO:0000259" key="6">
    <source>
        <dbReference type="PROSITE" id="PS50016"/>
    </source>
</evidence>
<dbReference type="GO" id="GO:0008270">
    <property type="term" value="F:zinc ion binding"/>
    <property type="evidence" value="ECO:0007669"/>
    <property type="project" value="UniProtKB-KW"/>
</dbReference>
<dbReference type="PROSITE" id="PS01359">
    <property type="entry name" value="ZF_PHD_1"/>
    <property type="match status" value="1"/>
</dbReference>
<keyword evidence="3" id="KW-0862">Zinc</keyword>
<evidence type="ECO:0000256" key="4">
    <source>
        <dbReference type="PROSITE-ProRule" id="PRU00146"/>
    </source>
</evidence>
<dbReference type="SUPFAM" id="SSF57903">
    <property type="entry name" value="FYVE/PHD zinc finger"/>
    <property type="match status" value="1"/>
</dbReference>
<keyword evidence="2 4" id="KW-0863">Zinc-finger</keyword>
<dbReference type="Pfam" id="PF23011">
    <property type="entry name" value="PHD-1st_NSD"/>
    <property type="match status" value="1"/>
</dbReference>
<feature type="compositionally biased region" description="Acidic residues" evidence="5">
    <location>
        <begin position="42"/>
        <end position="52"/>
    </location>
</feature>
<dbReference type="InterPro" id="IPR011011">
    <property type="entry name" value="Znf_FYVE_PHD"/>
</dbReference>
<evidence type="ECO:0000256" key="2">
    <source>
        <dbReference type="ARBA" id="ARBA00022771"/>
    </source>
</evidence>
<name>A0A7S3PI96_9STRA</name>
<protein>
    <recommendedName>
        <fullName evidence="6">PHD-type domain-containing protein</fullName>
    </recommendedName>
</protein>
<feature type="domain" description="PHD-type" evidence="6">
    <location>
        <begin position="181"/>
        <end position="227"/>
    </location>
</feature>
<dbReference type="InterPro" id="IPR059153">
    <property type="entry name" value="NSD_PHD-1st"/>
</dbReference>
<dbReference type="PROSITE" id="PS50016">
    <property type="entry name" value="ZF_PHD_2"/>
    <property type="match status" value="1"/>
</dbReference>
<dbReference type="InterPro" id="IPR019787">
    <property type="entry name" value="Znf_PHD-finger"/>
</dbReference>
<dbReference type="PANTHER" id="PTHR24102:SF28">
    <property type="entry name" value="PHD-TYPE DOMAIN-CONTAINING PROTEIN"/>
    <property type="match status" value="1"/>
</dbReference>